<reference evidence="1" key="1">
    <citation type="journal article" date="2023" name="Mol. Phylogenet. Evol.">
        <title>Genome-scale phylogeny and comparative genomics of the fungal order Sordariales.</title>
        <authorList>
            <person name="Hensen N."/>
            <person name="Bonometti L."/>
            <person name="Westerberg I."/>
            <person name="Brannstrom I.O."/>
            <person name="Guillou S."/>
            <person name="Cros-Aarteil S."/>
            <person name="Calhoun S."/>
            <person name="Haridas S."/>
            <person name="Kuo A."/>
            <person name="Mondo S."/>
            <person name="Pangilinan J."/>
            <person name="Riley R."/>
            <person name="LaButti K."/>
            <person name="Andreopoulos B."/>
            <person name="Lipzen A."/>
            <person name="Chen C."/>
            <person name="Yan M."/>
            <person name="Daum C."/>
            <person name="Ng V."/>
            <person name="Clum A."/>
            <person name="Steindorff A."/>
            <person name="Ohm R.A."/>
            <person name="Martin F."/>
            <person name="Silar P."/>
            <person name="Natvig D.O."/>
            <person name="Lalanne C."/>
            <person name="Gautier V."/>
            <person name="Ament-Velasquez S.L."/>
            <person name="Kruys A."/>
            <person name="Hutchinson M.I."/>
            <person name="Powell A.J."/>
            <person name="Barry K."/>
            <person name="Miller A.N."/>
            <person name="Grigoriev I.V."/>
            <person name="Debuchy R."/>
            <person name="Gladieux P."/>
            <person name="Hiltunen Thoren M."/>
            <person name="Johannesson H."/>
        </authorList>
    </citation>
    <scope>NUCLEOTIDE SEQUENCE</scope>
    <source>
        <strain evidence="1">CBS 731.68</strain>
    </source>
</reference>
<reference evidence="1" key="2">
    <citation type="submission" date="2023-05" db="EMBL/GenBank/DDBJ databases">
        <authorList>
            <consortium name="Lawrence Berkeley National Laboratory"/>
            <person name="Steindorff A."/>
            <person name="Hensen N."/>
            <person name="Bonometti L."/>
            <person name="Westerberg I."/>
            <person name="Brannstrom I.O."/>
            <person name="Guillou S."/>
            <person name="Cros-Aarteil S."/>
            <person name="Calhoun S."/>
            <person name="Haridas S."/>
            <person name="Kuo A."/>
            <person name="Mondo S."/>
            <person name="Pangilinan J."/>
            <person name="Riley R."/>
            <person name="Labutti K."/>
            <person name="Andreopoulos B."/>
            <person name="Lipzen A."/>
            <person name="Chen C."/>
            <person name="Yanf M."/>
            <person name="Daum C."/>
            <person name="Ng V."/>
            <person name="Clum A."/>
            <person name="Ohm R."/>
            <person name="Martin F."/>
            <person name="Silar P."/>
            <person name="Natvig D."/>
            <person name="Lalanne C."/>
            <person name="Gautier V."/>
            <person name="Ament-Velasquez S.L."/>
            <person name="Kruys A."/>
            <person name="Hutchinson M.I."/>
            <person name="Powell A.J."/>
            <person name="Barry K."/>
            <person name="Miller A.N."/>
            <person name="Grigoriev I.V."/>
            <person name="Debuchy R."/>
            <person name="Gladieux P."/>
            <person name="Thoren M.H."/>
            <person name="Johannesson H."/>
        </authorList>
    </citation>
    <scope>NUCLEOTIDE SEQUENCE</scope>
    <source>
        <strain evidence="1">CBS 731.68</strain>
    </source>
</reference>
<organism evidence="1 2">
    <name type="scientific">Parathielavia appendiculata</name>
    <dbReference type="NCBI Taxonomy" id="2587402"/>
    <lineage>
        <taxon>Eukaryota</taxon>
        <taxon>Fungi</taxon>
        <taxon>Dikarya</taxon>
        <taxon>Ascomycota</taxon>
        <taxon>Pezizomycotina</taxon>
        <taxon>Sordariomycetes</taxon>
        <taxon>Sordariomycetidae</taxon>
        <taxon>Sordariales</taxon>
        <taxon>Chaetomiaceae</taxon>
        <taxon>Parathielavia</taxon>
    </lineage>
</organism>
<name>A0AAN6TYB2_9PEZI</name>
<dbReference type="AlphaFoldDB" id="A0AAN6TYB2"/>
<keyword evidence="2" id="KW-1185">Reference proteome</keyword>
<dbReference type="Proteomes" id="UP001302602">
    <property type="component" value="Unassembled WGS sequence"/>
</dbReference>
<dbReference type="GeneID" id="87824449"/>
<sequence length="131" mass="14835">MWMLGIPKVRVKFLQLECLIAAPPIAYLSTRVCACTYHAKICSWKPIANALTQYFHQANVRTITYGSTVATVLPVDSCTCTTYSVSSAMRWKANCPARLGRTETSSRTWAKTRHPSLFRLRWPEPLPKMGR</sequence>
<protein>
    <submittedName>
        <fullName evidence="1">Uncharacterized protein</fullName>
    </submittedName>
</protein>
<comment type="caution">
    <text evidence="1">The sequence shown here is derived from an EMBL/GenBank/DDBJ whole genome shotgun (WGS) entry which is preliminary data.</text>
</comment>
<evidence type="ECO:0000313" key="2">
    <source>
        <dbReference type="Proteomes" id="UP001302602"/>
    </source>
</evidence>
<evidence type="ECO:0000313" key="1">
    <source>
        <dbReference type="EMBL" id="KAK4122366.1"/>
    </source>
</evidence>
<proteinExistence type="predicted"/>
<dbReference type="EMBL" id="MU853231">
    <property type="protein sequence ID" value="KAK4122366.1"/>
    <property type="molecule type" value="Genomic_DNA"/>
</dbReference>
<dbReference type="RefSeq" id="XP_062646137.1">
    <property type="nucleotide sequence ID" value="XM_062787679.1"/>
</dbReference>
<gene>
    <name evidence="1" type="ORF">N657DRAFT_501209</name>
</gene>
<accession>A0AAN6TYB2</accession>